<evidence type="ECO:0000313" key="7">
    <source>
        <dbReference type="EMBL" id="SDP92018.1"/>
    </source>
</evidence>
<dbReference type="Pfam" id="PF02826">
    <property type="entry name" value="2-Hacid_dh_C"/>
    <property type="match status" value="1"/>
</dbReference>
<gene>
    <name evidence="7" type="ORF">SAMN05216565_11294</name>
</gene>
<dbReference type="InterPro" id="IPR036291">
    <property type="entry name" value="NAD(P)-bd_dom_sf"/>
</dbReference>
<reference evidence="8" key="1">
    <citation type="submission" date="2016-10" db="EMBL/GenBank/DDBJ databases">
        <authorList>
            <person name="Varghese N."/>
            <person name="Submissions S."/>
        </authorList>
    </citation>
    <scope>NUCLEOTIDE SEQUENCE [LARGE SCALE GENOMIC DNA]</scope>
    <source>
        <strain evidence="8">IBRC-M10078</strain>
    </source>
</reference>
<keyword evidence="3" id="KW-0520">NAD</keyword>
<evidence type="ECO:0000256" key="4">
    <source>
        <dbReference type="RuleBase" id="RU003719"/>
    </source>
</evidence>
<evidence type="ECO:0000259" key="5">
    <source>
        <dbReference type="Pfam" id="PF00389"/>
    </source>
</evidence>
<dbReference type="GO" id="GO:0051287">
    <property type="term" value="F:NAD binding"/>
    <property type="evidence" value="ECO:0007669"/>
    <property type="project" value="InterPro"/>
</dbReference>
<dbReference type="AlphaFoldDB" id="A0A1H0WN23"/>
<feature type="domain" description="D-isomer specific 2-hydroxyacid dehydrogenase catalytic" evidence="5">
    <location>
        <begin position="36"/>
        <end position="304"/>
    </location>
</feature>
<dbReference type="RefSeq" id="WP_090858127.1">
    <property type="nucleotide sequence ID" value="NZ_FNJU01000012.1"/>
</dbReference>
<evidence type="ECO:0000259" key="6">
    <source>
        <dbReference type="Pfam" id="PF02826"/>
    </source>
</evidence>
<dbReference type="Gene3D" id="3.40.50.720">
    <property type="entry name" value="NAD(P)-binding Rossmann-like Domain"/>
    <property type="match status" value="2"/>
</dbReference>
<proteinExistence type="inferred from homology"/>
<name>A0A1H0WN23_9BACI</name>
<keyword evidence="2 4" id="KW-0560">Oxidoreductase</keyword>
<evidence type="ECO:0000313" key="8">
    <source>
        <dbReference type="Proteomes" id="UP000199159"/>
    </source>
</evidence>
<dbReference type="InterPro" id="IPR006140">
    <property type="entry name" value="D-isomer_DH_NAD-bd"/>
</dbReference>
<dbReference type="SUPFAM" id="SSF52283">
    <property type="entry name" value="Formate/glycerate dehydrogenase catalytic domain-like"/>
    <property type="match status" value="1"/>
</dbReference>
<accession>A0A1H0WN23</accession>
<dbReference type="GO" id="GO:0016616">
    <property type="term" value="F:oxidoreductase activity, acting on the CH-OH group of donors, NAD or NADP as acceptor"/>
    <property type="evidence" value="ECO:0007669"/>
    <property type="project" value="InterPro"/>
</dbReference>
<dbReference type="Pfam" id="PF00389">
    <property type="entry name" value="2-Hacid_dh"/>
    <property type="match status" value="1"/>
</dbReference>
<dbReference type="SUPFAM" id="SSF51735">
    <property type="entry name" value="NAD(P)-binding Rossmann-fold domains"/>
    <property type="match status" value="1"/>
</dbReference>
<dbReference type="FunFam" id="3.40.50.720:FF:000363">
    <property type="entry name" value="D-isomer specific 2-hydroxyacid dehydrogenase"/>
    <property type="match status" value="1"/>
</dbReference>
<dbReference type="Proteomes" id="UP000199159">
    <property type="component" value="Unassembled WGS sequence"/>
</dbReference>
<dbReference type="OrthoDB" id="9805416at2"/>
<dbReference type="PANTHER" id="PTHR43333:SF1">
    <property type="entry name" value="D-ISOMER SPECIFIC 2-HYDROXYACID DEHYDROGENASE NAD-BINDING DOMAIN-CONTAINING PROTEIN"/>
    <property type="match status" value="1"/>
</dbReference>
<evidence type="ECO:0000256" key="3">
    <source>
        <dbReference type="ARBA" id="ARBA00023027"/>
    </source>
</evidence>
<dbReference type="PANTHER" id="PTHR43333">
    <property type="entry name" value="2-HACID_DH_C DOMAIN-CONTAINING PROTEIN"/>
    <property type="match status" value="1"/>
</dbReference>
<protein>
    <submittedName>
        <fullName evidence="7">Phosphoglycerate dehydrogenase</fullName>
    </submittedName>
</protein>
<organism evidence="7 8">
    <name type="scientific">Litchfieldia salsa</name>
    <dbReference type="NCBI Taxonomy" id="930152"/>
    <lineage>
        <taxon>Bacteria</taxon>
        <taxon>Bacillati</taxon>
        <taxon>Bacillota</taxon>
        <taxon>Bacilli</taxon>
        <taxon>Bacillales</taxon>
        <taxon>Bacillaceae</taxon>
        <taxon>Litchfieldia</taxon>
    </lineage>
</organism>
<sequence>MFILSTVKPTDAIIGELKDSFRSETFLFYPNIKEAEGDLPKADILITLGEDLTPDLIAKATKLKWVMVVSAGLEKMPFEALKDRNIMVTNARGIHKIPMAEYTFSMILQVAKQTKQLYELEKQKIWDRTLVQTFELGGKTLGILGVGAIGGEIARLGKAFNMKVIGVNRSGNAHQNIDEMYAMEKLDEFLQEADCIVSVLPSTNETTYLLTESHFRSMKSNAIFINVGRGDLVKDSVLVKVMREKQIAHAILDVFETEPLPPTHPFWSMDNVTVTPHISSITKNYMPRAFEIFRENLKVYNNGEGTYINLIDLDRGY</sequence>
<dbReference type="CDD" id="cd05300">
    <property type="entry name" value="2-Hacid_dh_1"/>
    <property type="match status" value="1"/>
</dbReference>
<feature type="domain" description="D-isomer specific 2-hydroxyacid dehydrogenase NAD-binding" evidence="6">
    <location>
        <begin position="104"/>
        <end position="279"/>
    </location>
</feature>
<evidence type="ECO:0000256" key="1">
    <source>
        <dbReference type="ARBA" id="ARBA00005854"/>
    </source>
</evidence>
<evidence type="ECO:0000256" key="2">
    <source>
        <dbReference type="ARBA" id="ARBA00023002"/>
    </source>
</evidence>
<dbReference type="InterPro" id="IPR006139">
    <property type="entry name" value="D-isomer_2_OHA_DH_cat_dom"/>
</dbReference>
<keyword evidence="8" id="KW-1185">Reference proteome</keyword>
<comment type="similarity">
    <text evidence="1 4">Belongs to the D-isomer specific 2-hydroxyacid dehydrogenase family.</text>
</comment>
<dbReference type="STRING" id="930152.SAMN05216565_11294"/>
<dbReference type="EMBL" id="FNJU01000012">
    <property type="protein sequence ID" value="SDP92018.1"/>
    <property type="molecule type" value="Genomic_DNA"/>
</dbReference>